<keyword evidence="2" id="KW-0694">RNA-binding</keyword>
<dbReference type="GO" id="GO:0003723">
    <property type="term" value="F:RNA binding"/>
    <property type="evidence" value="ECO:0007669"/>
    <property type="project" value="UniProtKB-KW"/>
</dbReference>
<dbReference type="PANTHER" id="PTHR30308">
    <property type="entry name" value="TMRNA-BINDING COMPONENT OF TRANS-TRANSLATION TAGGING COMPLEX"/>
    <property type="match status" value="1"/>
</dbReference>
<gene>
    <name evidence="3" type="ORF">S01H1_04930</name>
</gene>
<dbReference type="NCBIfam" id="TIGR00086">
    <property type="entry name" value="smpB"/>
    <property type="match status" value="1"/>
</dbReference>
<organism evidence="3">
    <name type="scientific">marine sediment metagenome</name>
    <dbReference type="NCBI Taxonomy" id="412755"/>
    <lineage>
        <taxon>unclassified sequences</taxon>
        <taxon>metagenomes</taxon>
        <taxon>ecological metagenomes</taxon>
    </lineage>
</organism>
<dbReference type="Gene3D" id="2.40.280.10">
    <property type="match status" value="1"/>
</dbReference>
<name>X0S2Y2_9ZZZZ</name>
<dbReference type="InterPro" id="IPR020081">
    <property type="entry name" value="SsrA-bd_prot_CS"/>
</dbReference>
<evidence type="ECO:0008006" key="4">
    <source>
        <dbReference type="Google" id="ProtNLM"/>
    </source>
</evidence>
<reference evidence="3" key="1">
    <citation type="journal article" date="2014" name="Front. Microbiol.">
        <title>High frequency of phylogenetically diverse reductive dehalogenase-homologous genes in deep subseafloor sedimentary metagenomes.</title>
        <authorList>
            <person name="Kawai M."/>
            <person name="Futagami T."/>
            <person name="Toyoda A."/>
            <person name="Takaki Y."/>
            <person name="Nishi S."/>
            <person name="Hori S."/>
            <person name="Arai W."/>
            <person name="Tsubouchi T."/>
            <person name="Morono Y."/>
            <person name="Uchiyama I."/>
            <person name="Ito T."/>
            <person name="Fujiyama A."/>
            <person name="Inagaki F."/>
            <person name="Takami H."/>
        </authorList>
    </citation>
    <scope>NUCLEOTIDE SEQUENCE</scope>
    <source>
        <strain evidence="3">Expedition CK06-06</strain>
    </source>
</reference>
<dbReference type="HAMAP" id="MF_00023">
    <property type="entry name" value="SmpB"/>
    <property type="match status" value="1"/>
</dbReference>
<dbReference type="PROSITE" id="PS01317">
    <property type="entry name" value="SSRP"/>
    <property type="match status" value="1"/>
</dbReference>
<sequence length="150" mass="17213">MASRPVATNRKAFRDYEVLQRVEAGLALTGTEIKSIRLGRVSIREAYARPEHGELWLVGAHIAHYPAASRFNHDPTRRRKLLLHKSQITELSRAVTERGLTLVPLSLYLKRGLAKVELGLVRGRKLYDKRQAIARREAERQMSRALHRRS</sequence>
<dbReference type="AlphaFoldDB" id="X0S2Y2"/>
<dbReference type="InterPro" id="IPR000037">
    <property type="entry name" value="SsrA-bd_prot"/>
</dbReference>
<dbReference type="CDD" id="cd09294">
    <property type="entry name" value="SmpB"/>
    <property type="match status" value="1"/>
</dbReference>
<evidence type="ECO:0000256" key="1">
    <source>
        <dbReference type="ARBA" id="ARBA00022490"/>
    </source>
</evidence>
<dbReference type="GO" id="GO:0005829">
    <property type="term" value="C:cytosol"/>
    <property type="evidence" value="ECO:0007669"/>
    <property type="project" value="TreeGrafter"/>
</dbReference>
<accession>X0S2Y2</accession>
<dbReference type="Pfam" id="PF01668">
    <property type="entry name" value="SmpB"/>
    <property type="match status" value="1"/>
</dbReference>
<dbReference type="NCBIfam" id="NF003843">
    <property type="entry name" value="PRK05422.1"/>
    <property type="match status" value="1"/>
</dbReference>
<dbReference type="InterPro" id="IPR023620">
    <property type="entry name" value="SmpB"/>
</dbReference>
<protein>
    <recommendedName>
        <fullName evidence="4">SsrA-binding protein</fullName>
    </recommendedName>
</protein>
<comment type="caution">
    <text evidence="3">The sequence shown here is derived from an EMBL/GenBank/DDBJ whole genome shotgun (WGS) entry which is preliminary data.</text>
</comment>
<dbReference type="EMBL" id="BARS01002577">
    <property type="protein sequence ID" value="GAF69576.1"/>
    <property type="molecule type" value="Genomic_DNA"/>
</dbReference>
<evidence type="ECO:0000256" key="2">
    <source>
        <dbReference type="ARBA" id="ARBA00022884"/>
    </source>
</evidence>
<dbReference type="PANTHER" id="PTHR30308:SF2">
    <property type="entry name" value="SSRA-BINDING PROTEIN"/>
    <property type="match status" value="1"/>
</dbReference>
<evidence type="ECO:0000313" key="3">
    <source>
        <dbReference type="EMBL" id="GAF69576.1"/>
    </source>
</evidence>
<keyword evidence="1" id="KW-0963">Cytoplasm</keyword>
<dbReference type="GO" id="GO:0070930">
    <property type="term" value="P:trans-translation-dependent protein tagging"/>
    <property type="evidence" value="ECO:0007669"/>
    <property type="project" value="TreeGrafter"/>
</dbReference>
<proteinExistence type="inferred from homology"/>
<dbReference type="SUPFAM" id="SSF74982">
    <property type="entry name" value="Small protein B (SmpB)"/>
    <property type="match status" value="1"/>
</dbReference>